<comment type="similarity">
    <text evidence="1">Belongs to the bacterial solute-binding protein 1 family.</text>
</comment>
<evidence type="ECO:0000313" key="5">
    <source>
        <dbReference type="Proteomes" id="UP000281955"/>
    </source>
</evidence>
<dbReference type="PANTHER" id="PTHR43649:SF29">
    <property type="entry name" value="OSMOPROTECTIVE COMPOUNDS-BINDING PROTEIN GGTB"/>
    <property type="match status" value="1"/>
</dbReference>
<name>A0A420XVT6_9ACTN</name>
<dbReference type="InParanoid" id="A0A420XVT6"/>
<dbReference type="Pfam" id="PF01547">
    <property type="entry name" value="SBP_bac_1"/>
    <property type="match status" value="1"/>
</dbReference>
<dbReference type="EMBL" id="RBWV01000001">
    <property type="protein sequence ID" value="RKS84313.1"/>
    <property type="molecule type" value="Genomic_DNA"/>
</dbReference>
<dbReference type="InterPro" id="IPR006059">
    <property type="entry name" value="SBP"/>
</dbReference>
<keyword evidence="3" id="KW-0732">Signal</keyword>
<dbReference type="OrthoDB" id="8663148at2"/>
<protein>
    <submittedName>
        <fullName evidence="4">Alpha-glucoside transport system substrate-binding protein</fullName>
    </submittedName>
</protein>
<evidence type="ECO:0000313" key="4">
    <source>
        <dbReference type="EMBL" id="RKS84313.1"/>
    </source>
</evidence>
<evidence type="ECO:0000256" key="2">
    <source>
        <dbReference type="ARBA" id="ARBA00022448"/>
    </source>
</evidence>
<dbReference type="PANTHER" id="PTHR43649">
    <property type="entry name" value="ARABINOSE-BINDING PROTEIN-RELATED"/>
    <property type="match status" value="1"/>
</dbReference>
<evidence type="ECO:0000256" key="3">
    <source>
        <dbReference type="SAM" id="SignalP"/>
    </source>
</evidence>
<comment type="caution">
    <text evidence="4">The sequence shown here is derived from an EMBL/GenBank/DDBJ whole genome shotgun (WGS) entry which is preliminary data.</text>
</comment>
<sequence length="448" mass="48149">MAAYSVLSRAACLLALGAVVSAGCTGSSGHTRPPQAGSSAVASPAVTGTVAGAHVRVLGMWSGPELQSFQAVQSVWERQTGATVDWQGSDDVAADLQRSSARSGPDIAVLPNLRVLQELADAGRLVPLDRALDVTQLRHDYPAIWLALGSRAGKHYGLFYKVTDKSTVWYAPTSFTANGWSVPSTWHDLLSLADRMVAAGHTPFSVVSASGQASGWPLTDWVSEIVLTGCGPDVYDRWVSARLPWTDPCVRKSFVMLLDLLHHDGYVLGGADAVLSTSDEQGADPLYARPPKAEMYYMASFAQGFITSRLPDLRPGRDYGFFPFPAVNPEWRGSITVGADVVVMTRDTPAARAFLSYLAGAPAQEVWIRRGGFTSVARSVPTDTYPDPVAREVATHLSTARATRFSAGDMMPATLQRAWWRGMLRLVRDPGALDSVLGSLTRLARSAR</sequence>
<organism evidence="4 5">
    <name type="scientific">Motilibacter peucedani</name>
    <dbReference type="NCBI Taxonomy" id="598650"/>
    <lineage>
        <taxon>Bacteria</taxon>
        <taxon>Bacillati</taxon>
        <taxon>Actinomycetota</taxon>
        <taxon>Actinomycetes</taxon>
        <taxon>Motilibacterales</taxon>
        <taxon>Motilibacteraceae</taxon>
        <taxon>Motilibacter</taxon>
    </lineage>
</organism>
<dbReference type="Gene3D" id="3.40.190.10">
    <property type="entry name" value="Periplasmic binding protein-like II"/>
    <property type="match status" value="2"/>
</dbReference>
<proteinExistence type="inferred from homology"/>
<keyword evidence="2" id="KW-0813">Transport</keyword>
<reference evidence="4 5" key="1">
    <citation type="submission" date="2018-10" db="EMBL/GenBank/DDBJ databases">
        <title>Genomic Encyclopedia of Archaeal and Bacterial Type Strains, Phase II (KMG-II): from individual species to whole genera.</title>
        <authorList>
            <person name="Goeker M."/>
        </authorList>
    </citation>
    <scope>NUCLEOTIDE SEQUENCE [LARGE SCALE GENOMIC DNA]</scope>
    <source>
        <strain evidence="4 5">RP-AC37</strain>
    </source>
</reference>
<feature type="chain" id="PRO_5038990264" evidence="3">
    <location>
        <begin position="23"/>
        <end position="448"/>
    </location>
</feature>
<dbReference type="SUPFAM" id="SSF53850">
    <property type="entry name" value="Periplasmic binding protein-like II"/>
    <property type="match status" value="1"/>
</dbReference>
<dbReference type="Proteomes" id="UP000281955">
    <property type="component" value="Unassembled WGS sequence"/>
</dbReference>
<feature type="signal peptide" evidence="3">
    <location>
        <begin position="1"/>
        <end position="22"/>
    </location>
</feature>
<evidence type="ECO:0000256" key="1">
    <source>
        <dbReference type="ARBA" id="ARBA00008520"/>
    </source>
</evidence>
<dbReference type="AlphaFoldDB" id="A0A420XVT6"/>
<gene>
    <name evidence="4" type="ORF">CLV35_0131</name>
</gene>
<keyword evidence="5" id="KW-1185">Reference proteome</keyword>
<dbReference type="InterPro" id="IPR050490">
    <property type="entry name" value="Bact_solute-bd_prot1"/>
</dbReference>
<accession>A0A420XVT6</accession>